<organism evidence="4 5">
    <name type="scientific">Phytomonospora endophytica</name>
    <dbReference type="NCBI Taxonomy" id="714109"/>
    <lineage>
        <taxon>Bacteria</taxon>
        <taxon>Bacillati</taxon>
        <taxon>Actinomycetota</taxon>
        <taxon>Actinomycetes</taxon>
        <taxon>Micromonosporales</taxon>
        <taxon>Micromonosporaceae</taxon>
        <taxon>Phytomonospora</taxon>
    </lineage>
</organism>
<dbReference type="Pfam" id="PF00501">
    <property type="entry name" value="AMP-binding"/>
    <property type="match status" value="1"/>
</dbReference>
<dbReference type="EMBL" id="JACHGT010000017">
    <property type="protein sequence ID" value="MBB6038687.1"/>
    <property type="molecule type" value="Genomic_DNA"/>
</dbReference>
<dbReference type="InterPro" id="IPR025110">
    <property type="entry name" value="AMP-bd_C"/>
</dbReference>
<dbReference type="GO" id="GO:0005737">
    <property type="term" value="C:cytoplasm"/>
    <property type="evidence" value="ECO:0007669"/>
    <property type="project" value="TreeGrafter"/>
</dbReference>
<dbReference type="InterPro" id="IPR045851">
    <property type="entry name" value="AMP-bd_C_sf"/>
</dbReference>
<dbReference type="Proteomes" id="UP000548476">
    <property type="component" value="Unassembled WGS sequence"/>
</dbReference>
<reference evidence="4 5" key="1">
    <citation type="submission" date="2020-08" db="EMBL/GenBank/DDBJ databases">
        <title>Genomic Encyclopedia of Type Strains, Phase IV (KMG-IV): sequencing the most valuable type-strain genomes for metagenomic binning, comparative biology and taxonomic classification.</title>
        <authorList>
            <person name="Goeker M."/>
        </authorList>
    </citation>
    <scope>NUCLEOTIDE SEQUENCE [LARGE SCALE GENOMIC DNA]</scope>
    <source>
        <strain evidence="4 5">YIM 65646</strain>
    </source>
</reference>
<dbReference type="Gene3D" id="3.30.300.30">
    <property type="match status" value="1"/>
</dbReference>
<dbReference type="Gene3D" id="2.30.38.10">
    <property type="entry name" value="Luciferase, Domain 3"/>
    <property type="match status" value="1"/>
</dbReference>
<dbReference type="PROSITE" id="PS00455">
    <property type="entry name" value="AMP_BINDING"/>
    <property type="match status" value="1"/>
</dbReference>
<dbReference type="Gene3D" id="3.40.50.980">
    <property type="match status" value="2"/>
</dbReference>
<name>A0A841FZA1_9ACTN</name>
<dbReference type="GO" id="GO:0031177">
    <property type="term" value="F:phosphopantetheine binding"/>
    <property type="evidence" value="ECO:0007669"/>
    <property type="project" value="TreeGrafter"/>
</dbReference>
<feature type="domain" description="AMP-binding enzyme C-terminal" evidence="3">
    <location>
        <begin position="415"/>
        <end position="488"/>
    </location>
</feature>
<evidence type="ECO:0000313" key="4">
    <source>
        <dbReference type="EMBL" id="MBB6038687.1"/>
    </source>
</evidence>
<comment type="caution">
    <text evidence="4">The sequence shown here is derived from an EMBL/GenBank/DDBJ whole genome shotgun (WGS) entry which is preliminary data.</text>
</comment>
<evidence type="ECO:0000313" key="5">
    <source>
        <dbReference type="Proteomes" id="UP000548476"/>
    </source>
</evidence>
<dbReference type="Pfam" id="PF13193">
    <property type="entry name" value="AMP-binding_C"/>
    <property type="match status" value="1"/>
</dbReference>
<sequence>MNANRLVHRLVRDRATLHPDAIAVEDGAVRLTYGQLNSRADRIAARLRAEGVGPDHLVAVCLDRSAELVVAMLAVLKAGGAYVPLDADYPARRLAFILADTRARWVLTSRELAECLPNGPGLGVLYIDEDAPSADWSAGAVDIDVAPGNLAYVIYTSGSTGEPKGVAVQHSAVTWLVDSIEYMRVDEHECLALASSPAFDAVTFEVWAALAHGARIAVMPREVLLTPHRLGPELRRLRVSILYVTAALLYELSTEAPDFARGLQALVFGGQVADTAGVMRVLEASKPQRLIQVYGPTETTVWSSWYLVRPGDGSLTRIPLGTPITETSEHLLDEDLRVTPIDVPGEIYIGGNGVTRGYLHRPALTASRFVPDPFGSGRLYRTGDRACLRADGSVEFLGRTDRQVKVRGFRIELGEIEAALTAHPGIAAAVVEPDPRPEQQRLVAYIVPVGPPPSSVTLRAFLGRTLPRYMHPGAFVHLPRLPLAPNGKLDRGALPAPDVTRGPVVPQVSIPDLERSPHRQGRS</sequence>
<dbReference type="InterPro" id="IPR000873">
    <property type="entry name" value="AMP-dep_synth/lig_dom"/>
</dbReference>
<dbReference type="PANTHER" id="PTHR45527">
    <property type="entry name" value="NONRIBOSOMAL PEPTIDE SYNTHETASE"/>
    <property type="match status" value="1"/>
</dbReference>
<keyword evidence="5" id="KW-1185">Reference proteome</keyword>
<gene>
    <name evidence="4" type="ORF">HNR73_006573</name>
</gene>
<dbReference type="AlphaFoldDB" id="A0A841FZA1"/>
<dbReference type="NCBIfam" id="TIGR01733">
    <property type="entry name" value="AA-adenyl-dom"/>
    <property type="match status" value="1"/>
</dbReference>
<accession>A0A841FZA1</accession>
<proteinExistence type="predicted"/>
<dbReference type="RefSeq" id="WP_184791464.1">
    <property type="nucleotide sequence ID" value="NZ_BONT01000069.1"/>
</dbReference>
<protein>
    <submittedName>
        <fullName evidence="4">Amino acid adenylation domain-containing protein</fullName>
    </submittedName>
</protein>
<dbReference type="GO" id="GO:0043041">
    <property type="term" value="P:amino acid activation for nonribosomal peptide biosynthetic process"/>
    <property type="evidence" value="ECO:0007669"/>
    <property type="project" value="TreeGrafter"/>
</dbReference>
<evidence type="ECO:0000259" key="2">
    <source>
        <dbReference type="Pfam" id="PF00501"/>
    </source>
</evidence>
<dbReference type="GO" id="GO:0044550">
    <property type="term" value="P:secondary metabolite biosynthetic process"/>
    <property type="evidence" value="ECO:0007669"/>
    <property type="project" value="TreeGrafter"/>
</dbReference>
<dbReference type="FunFam" id="3.40.50.980:FF:000001">
    <property type="entry name" value="Non-ribosomal peptide synthetase"/>
    <property type="match status" value="1"/>
</dbReference>
<feature type="domain" description="AMP-dependent synthetase/ligase" evidence="2">
    <location>
        <begin position="12"/>
        <end position="359"/>
    </location>
</feature>
<evidence type="ECO:0000256" key="1">
    <source>
        <dbReference type="SAM" id="MobiDB-lite"/>
    </source>
</evidence>
<feature type="region of interest" description="Disordered" evidence="1">
    <location>
        <begin position="492"/>
        <end position="523"/>
    </location>
</feature>
<dbReference type="InterPro" id="IPR020845">
    <property type="entry name" value="AMP-binding_CS"/>
</dbReference>
<dbReference type="PANTHER" id="PTHR45527:SF1">
    <property type="entry name" value="FATTY ACID SYNTHASE"/>
    <property type="match status" value="1"/>
</dbReference>
<dbReference type="InterPro" id="IPR010071">
    <property type="entry name" value="AA_adenyl_dom"/>
</dbReference>
<dbReference type="SUPFAM" id="SSF56801">
    <property type="entry name" value="Acetyl-CoA synthetase-like"/>
    <property type="match status" value="1"/>
</dbReference>
<evidence type="ECO:0000259" key="3">
    <source>
        <dbReference type="Pfam" id="PF13193"/>
    </source>
</evidence>
<dbReference type="CDD" id="cd12117">
    <property type="entry name" value="A_NRPS_Srf_like"/>
    <property type="match status" value="1"/>
</dbReference>